<protein>
    <submittedName>
        <fullName evidence="2">DUF4097 domain-containing protein</fullName>
    </submittedName>
</protein>
<dbReference type="PANTHER" id="PTHR34094">
    <property type="match status" value="1"/>
</dbReference>
<accession>A0AA46YN40</accession>
<dbReference type="RefSeq" id="WP_271636035.1">
    <property type="nucleotide sequence ID" value="NZ_CP094970.1"/>
</dbReference>
<dbReference type="Proteomes" id="UP001164390">
    <property type="component" value="Chromosome"/>
</dbReference>
<evidence type="ECO:0000313" key="2">
    <source>
        <dbReference type="EMBL" id="UYM07091.1"/>
    </source>
</evidence>
<dbReference type="Gene3D" id="2.160.20.120">
    <property type="match status" value="1"/>
</dbReference>
<feature type="domain" description="DUF4097" evidence="1">
    <location>
        <begin position="20"/>
        <end position="195"/>
    </location>
</feature>
<name>A0AA46YN40_9ACTN</name>
<gene>
    <name evidence="2" type="ORF">L0C25_08450</name>
</gene>
<organism evidence="2 3">
    <name type="scientific">Solicola gregarius</name>
    <dbReference type="NCBI Taxonomy" id="2908642"/>
    <lineage>
        <taxon>Bacteria</taxon>
        <taxon>Bacillati</taxon>
        <taxon>Actinomycetota</taxon>
        <taxon>Actinomycetes</taxon>
        <taxon>Propionibacteriales</taxon>
        <taxon>Nocardioidaceae</taxon>
        <taxon>Solicola</taxon>
    </lineage>
</organism>
<dbReference type="Pfam" id="PF13349">
    <property type="entry name" value="DUF4097"/>
    <property type="match status" value="1"/>
</dbReference>
<proteinExistence type="predicted"/>
<dbReference type="PANTHER" id="PTHR34094:SF1">
    <property type="entry name" value="PROTEIN FAM185A"/>
    <property type="match status" value="1"/>
</dbReference>
<keyword evidence="3" id="KW-1185">Reference proteome</keyword>
<dbReference type="InterPro" id="IPR025164">
    <property type="entry name" value="Toastrack_DUF4097"/>
</dbReference>
<dbReference type="KEGG" id="sgrg:L0C25_08450"/>
<evidence type="ECO:0000259" key="1">
    <source>
        <dbReference type="Pfam" id="PF13349"/>
    </source>
</evidence>
<dbReference type="AlphaFoldDB" id="A0AA46YN40"/>
<reference evidence="2" key="1">
    <citation type="submission" date="2022-01" db="EMBL/GenBank/DDBJ databases">
        <title>Nocardioidaceae gen. sp. A5X3R13.</title>
        <authorList>
            <person name="Lopez Marin M.A."/>
            <person name="Uhlik O."/>
        </authorList>
    </citation>
    <scope>NUCLEOTIDE SEQUENCE</scope>
    <source>
        <strain evidence="2">A5X3R13</strain>
    </source>
</reference>
<dbReference type="EMBL" id="CP094970">
    <property type="protein sequence ID" value="UYM07091.1"/>
    <property type="molecule type" value="Genomic_DNA"/>
</dbReference>
<sequence length="279" mass="28810">MHTFDTPSPVQLRVSNRAGRVSIEAADVTESTVELTALSPEADEAIAEAIVEQRGSHIVVDLPRGRPGLFRSRSPKVAIDITVPTGSNLRASLQSSDLRTTGALNDAHVEVGSGDIVMDTTTGSARLQNGSGDVQIEQCHGDIVVTLGSGDVRVGTVRGKAQTRSGSGDVTIEHAKGVVTAASGSGDIAVSSSDSGLTAKTGSGDVRVHRARSGEVRVTTASGDVDVSVDHGTAVWLDLNTLSGAVRNELDAIDGPDETEQQLKLRVKTASGDISVARS</sequence>
<evidence type="ECO:0000313" key="3">
    <source>
        <dbReference type="Proteomes" id="UP001164390"/>
    </source>
</evidence>